<keyword evidence="1" id="KW-0732">Signal</keyword>
<evidence type="ECO:0000256" key="2">
    <source>
        <dbReference type="SAM" id="MobiDB-lite"/>
    </source>
</evidence>
<comment type="similarity">
    <text evidence="1">Belongs to the LptD family.</text>
</comment>
<dbReference type="InterPro" id="IPR020889">
    <property type="entry name" value="LipoPS_assembly_LptD"/>
</dbReference>
<comment type="subunit">
    <text evidence="1">Component of the lipopolysaccharide transport and assembly complex.</text>
</comment>
<evidence type="ECO:0000313" key="4">
    <source>
        <dbReference type="EMBL" id="CDL01205.1"/>
    </source>
</evidence>
<dbReference type="AlphaFoldDB" id="V6F6Q7"/>
<sequence precursor="true">MRILRPALLAASLTAAGSALAASPADVGSWGDAWGEDGAAAPQPARPRAPMPASAPTSPPPMPTAPSPRATTLPTGPAPSDVGGWGDAWGPQQSPAAATPRQAPSAIRVDAPRMAAPTRAMPAGPRPGDIGGWGNAWNNEQAASQPISAPRPAPSSTTAAQPLVASSLPSVSVTEDQRLSVGAQLPTGPGKAEEPVQLTADQITHDRELGIVTAKGRVEIAQINRTLVADTVSYNLKQDIIAASGNVIITEPGGEVVFADYFELTGDFKDGVASEIKVILADSSRLGAVSGTRIGGNRTDFDKGVYTACQPCRRDPGRRPLWELKAERITHNQADQEIEYRDAWLEFAGIPVMYTPYMAHPDPTVRRRTGFLMPSPGMSSNLGANVSVPYFWAIDSNQDLTFTPRFLFPNSNSTPVPDLDNKGRSVLQRVVLSGEHRWTGMNGETKTNASLTADKYTADLRGHVDAVGRFDISNVWRAGYQVQRSSDDTYTGIYGYSFQRNQPWLTSRPYVEGFGRRNYALLEGFFYQGLRQQDDLGASPLVLPHATFSHVGMPSSRGGYWSVDADTLSYARSEGLSANRLSTQVAWNRPFMGRMGDMTNLTASLRGDAYHADHLDNNDGSANSGRIIPQVAATWRQPFIRRNATMPQVLEPMLMVAASPNGGNPRKLPNEDSQTFELDEINALMPNRMTGLDRVEGGIRGGYGLRWAAYPWRGGFINAQVAQGWRARKDSTFAPGQGFDDYLSDYVGRFDITPTGNVSLLNRVRLDKETLALRRNENTLSIGSPLLRLSTTYLMLEKSGDGSQTFDRRHALVNTLTSRISRNWMASATVSSSLLDGGDIQSWGAKATYADECFAFVSDFRRTTTSDRDDYSGYQLTFNIVFKTLADLPLNVF</sequence>
<keyword evidence="1" id="KW-0998">Cell outer membrane</keyword>
<dbReference type="PANTHER" id="PTHR30189:SF1">
    <property type="entry name" value="LPS-ASSEMBLY PROTEIN LPTD"/>
    <property type="match status" value="1"/>
</dbReference>
<evidence type="ECO:0000313" key="5">
    <source>
        <dbReference type="Proteomes" id="UP000018922"/>
    </source>
</evidence>
<dbReference type="HOGENOM" id="CLU_009039_3_0_5"/>
<dbReference type="HAMAP" id="MF_01411">
    <property type="entry name" value="LPS_assembly_LptD"/>
    <property type="match status" value="1"/>
</dbReference>
<dbReference type="GO" id="GO:0015920">
    <property type="term" value="P:lipopolysaccharide transport"/>
    <property type="evidence" value="ECO:0007669"/>
    <property type="project" value="InterPro"/>
</dbReference>
<dbReference type="STRING" id="1430440.MGMSRv2__3990"/>
<organism evidence="4 5">
    <name type="scientific">Magnetospirillum gryphiswaldense (strain DSM 6361 / JCM 21280 / NBRC 15271 / MSR-1)</name>
    <dbReference type="NCBI Taxonomy" id="431944"/>
    <lineage>
        <taxon>Bacteria</taxon>
        <taxon>Pseudomonadati</taxon>
        <taxon>Pseudomonadota</taxon>
        <taxon>Alphaproteobacteria</taxon>
        <taxon>Rhodospirillales</taxon>
        <taxon>Rhodospirillaceae</taxon>
        <taxon>Magnetospirillum</taxon>
    </lineage>
</organism>
<feature type="region of interest" description="Disordered" evidence="2">
    <location>
        <begin position="15"/>
        <end position="107"/>
    </location>
</feature>
<keyword evidence="1" id="KW-0472">Membrane</keyword>
<feature type="domain" description="LptD C-terminal" evidence="3">
    <location>
        <begin position="461"/>
        <end position="809"/>
    </location>
</feature>
<protein>
    <recommendedName>
        <fullName evidence="1">LPS-assembly protein LptD</fullName>
    </recommendedName>
</protein>
<dbReference type="GO" id="GO:1990351">
    <property type="term" value="C:transporter complex"/>
    <property type="evidence" value="ECO:0007669"/>
    <property type="project" value="TreeGrafter"/>
</dbReference>
<dbReference type="Proteomes" id="UP000018922">
    <property type="component" value="Chromosome I"/>
</dbReference>
<dbReference type="PANTHER" id="PTHR30189">
    <property type="entry name" value="LPS-ASSEMBLY PROTEIN"/>
    <property type="match status" value="1"/>
</dbReference>
<dbReference type="eggNOG" id="COG1452">
    <property type="taxonomic scope" value="Bacteria"/>
</dbReference>
<dbReference type="Gene3D" id="2.60.450.10">
    <property type="entry name" value="Lipopolysaccharide (LPS) transport protein A like domain"/>
    <property type="match status" value="1"/>
</dbReference>
<dbReference type="GO" id="GO:0009279">
    <property type="term" value="C:cell outer membrane"/>
    <property type="evidence" value="ECO:0007669"/>
    <property type="project" value="UniProtKB-SubCell"/>
</dbReference>
<reference evidence="4 5" key="1">
    <citation type="journal article" date="2014" name="Genome Announc.">
        <title>Complete genome sequence of Magnetospirillum gryphiswaldense MSR-1.</title>
        <authorList>
            <person name="Wang X."/>
            <person name="Wang Q."/>
            <person name="Zhang W."/>
            <person name="Wang Y."/>
            <person name="Li L."/>
            <person name="Wen T."/>
            <person name="Zhang T."/>
            <person name="Zhang Y."/>
            <person name="Xu J."/>
            <person name="Hu J."/>
            <person name="Li S."/>
            <person name="Liu L."/>
            <person name="Liu J."/>
            <person name="Jiang W."/>
            <person name="Tian J."/>
            <person name="Li Y."/>
            <person name="Schuler D."/>
            <person name="Wang L."/>
            <person name="Li J."/>
        </authorList>
    </citation>
    <scope>NUCLEOTIDE SEQUENCE [LARGE SCALE GENOMIC DNA]</scope>
    <source>
        <strain evidence="5">DSM 6361 / JCM 21280 / NBRC 15271 / MSR-1</strain>
    </source>
</reference>
<dbReference type="Pfam" id="PF04453">
    <property type="entry name" value="LptD"/>
    <property type="match status" value="1"/>
</dbReference>
<comment type="function">
    <text evidence="1">Involved in the assembly of lipopolysaccharide (LPS) at the surface of the outer membrane.</text>
</comment>
<gene>
    <name evidence="1" type="primary">lptD</name>
    <name evidence="4" type="ordered locus">MGMSRv2__3990</name>
</gene>
<evidence type="ECO:0000259" key="3">
    <source>
        <dbReference type="Pfam" id="PF04453"/>
    </source>
</evidence>
<evidence type="ECO:0000256" key="1">
    <source>
        <dbReference type="HAMAP-Rule" id="MF_01411"/>
    </source>
</evidence>
<accession>V6F6Q7</accession>
<feature type="signal peptide" evidence="1">
    <location>
        <begin position="1"/>
        <end position="21"/>
    </location>
</feature>
<dbReference type="EMBL" id="HG794546">
    <property type="protein sequence ID" value="CDL01205.1"/>
    <property type="molecule type" value="Genomic_DNA"/>
</dbReference>
<dbReference type="KEGG" id="mgy:MGMSRv2__3990"/>
<dbReference type="GO" id="GO:0043165">
    <property type="term" value="P:Gram-negative-bacterium-type cell outer membrane assembly"/>
    <property type="evidence" value="ECO:0007669"/>
    <property type="project" value="UniProtKB-UniRule"/>
</dbReference>
<comment type="subcellular location">
    <subcellularLocation>
        <location evidence="1">Cell outer membrane</location>
    </subcellularLocation>
</comment>
<feature type="chain" id="PRO_5009023095" description="LPS-assembly protein LptD" evidence="1">
    <location>
        <begin position="22"/>
        <end position="893"/>
    </location>
</feature>
<name>V6F6Q7_MAGGM</name>
<feature type="region of interest" description="Disordered" evidence="2">
    <location>
        <begin position="142"/>
        <end position="161"/>
    </location>
</feature>
<keyword evidence="5" id="KW-1185">Reference proteome</keyword>
<feature type="compositionally biased region" description="Low complexity" evidence="2">
    <location>
        <begin position="15"/>
        <end position="43"/>
    </location>
</feature>
<feature type="compositionally biased region" description="Pro residues" evidence="2">
    <location>
        <begin position="57"/>
        <end position="66"/>
    </location>
</feature>
<comment type="caution">
    <text evidence="1">Lacks conserved residue(s) required for the propagation of feature annotation.</text>
</comment>
<proteinExistence type="inferred from homology"/>
<dbReference type="InterPro" id="IPR050218">
    <property type="entry name" value="LptD"/>
</dbReference>
<dbReference type="InterPro" id="IPR007543">
    <property type="entry name" value="LptD_C"/>
</dbReference>